<accession>A0A0F9G6U2</accession>
<proteinExistence type="predicted"/>
<dbReference type="Pfam" id="PF04509">
    <property type="entry name" value="CheC"/>
    <property type="match status" value="1"/>
</dbReference>
<evidence type="ECO:0000313" key="3">
    <source>
        <dbReference type="EMBL" id="KKL58957.1"/>
    </source>
</evidence>
<evidence type="ECO:0000256" key="1">
    <source>
        <dbReference type="ARBA" id="ARBA00022500"/>
    </source>
</evidence>
<keyword evidence="1" id="KW-0145">Chemotaxis</keyword>
<dbReference type="Gene3D" id="3.40.1550.10">
    <property type="entry name" value="CheC-like"/>
    <property type="match status" value="1"/>
</dbReference>
<dbReference type="GO" id="GO:0016787">
    <property type="term" value="F:hydrolase activity"/>
    <property type="evidence" value="ECO:0007669"/>
    <property type="project" value="InterPro"/>
</dbReference>
<dbReference type="GO" id="GO:0006935">
    <property type="term" value="P:chemotaxis"/>
    <property type="evidence" value="ECO:0007669"/>
    <property type="project" value="UniProtKB-KW"/>
</dbReference>
<reference evidence="3" key="1">
    <citation type="journal article" date="2015" name="Nature">
        <title>Complex archaea that bridge the gap between prokaryotes and eukaryotes.</title>
        <authorList>
            <person name="Spang A."/>
            <person name="Saw J.H."/>
            <person name="Jorgensen S.L."/>
            <person name="Zaremba-Niedzwiedzka K."/>
            <person name="Martijn J."/>
            <person name="Lind A.E."/>
            <person name="van Eijk R."/>
            <person name="Schleper C."/>
            <person name="Guy L."/>
            <person name="Ettema T.J."/>
        </authorList>
    </citation>
    <scope>NUCLEOTIDE SEQUENCE</scope>
</reference>
<sequence>MSQMDTVFNELELDALKEFINIGFGRAAGELSEIMNLHVMLNVPDVAILRAGEVGRFIGGDIKDHKDYSIVEQFFIGNFKGVSFLVLPFNEGKRLMNIFSEYDDSMIESYGLDVLQQETLIEIGNIIIGACVGSFAELLKGSVSYLPPKLFKSDLASFVPEKIISGDEGSENQLLISFKTIFKFEDHDVMGYLFLVAHSDALEWIRKSIRNFLDDYS</sequence>
<gene>
    <name evidence="3" type="ORF">LCGC14_2220160</name>
</gene>
<dbReference type="CDD" id="cd17910">
    <property type="entry name" value="CheC_ClassII"/>
    <property type="match status" value="1"/>
</dbReference>
<dbReference type="SUPFAM" id="SSF103039">
    <property type="entry name" value="CheC-like"/>
    <property type="match status" value="1"/>
</dbReference>
<organism evidence="3">
    <name type="scientific">marine sediment metagenome</name>
    <dbReference type="NCBI Taxonomy" id="412755"/>
    <lineage>
        <taxon>unclassified sequences</taxon>
        <taxon>metagenomes</taxon>
        <taxon>ecological metagenomes</taxon>
    </lineage>
</organism>
<comment type="caution">
    <text evidence="3">The sequence shown here is derived from an EMBL/GenBank/DDBJ whole genome shotgun (WGS) entry which is preliminary data.</text>
</comment>
<dbReference type="InterPro" id="IPR028976">
    <property type="entry name" value="CheC-like_sf"/>
</dbReference>
<evidence type="ECO:0000259" key="2">
    <source>
        <dbReference type="Pfam" id="PF04509"/>
    </source>
</evidence>
<protein>
    <recommendedName>
        <fullName evidence="2">CheC-like protein domain-containing protein</fullName>
    </recommendedName>
</protein>
<dbReference type="EMBL" id="LAZR01029645">
    <property type="protein sequence ID" value="KKL58957.1"/>
    <property type="molecule type" value="Genomic_DNA"/>
</dbReference>
<feature type="domain" description="CheC-like protein" evidence="2">
    <location>
        <begin position="11"/>
        <end position="46"/>
    </location>
</feature>
<dbReference type="AlphaFoldDB" id="A0A0F9G6U2"/>
<dbReference type="InterPro" id="IPR007597">
    <property type="entry name" value="CheC"/>
</dbReference>
<name>A0A0F9G6U2_9ZZZZ</name>